<dbReference type="Pfam" id="PF13514">
    <property type="entry name" value="AAA_27"/>
    <property type="match status" value="1"/>
</dbReference>
<dbReference type="AlphaFoldDB" id="A0A382LBU3"/>
<feature type="non-terminal residue" evidence="2">
    <location>
        <position position="65"/>
    </location>
</feature>
<organism evidence="2">
    <name type="scientific">marine metagenome</name>
    <dbReference type="NCBI Taxonomy" id="408172"/>
    <lineage>
        <taxon>unclassified sequences</taxon>
        <taxon>metagenomes</taxon>
        <taxon>ecological metagenomes</taxon>
    </lineage>
</organism>
<evidence type="ECO:0000313" key="2">
    <source>
        <dbReference type="EMBL" id="SVC32612.1"/>
    </source>
</evidence>
<proteinExistence type="predicted"/>
<dbReference type="InterPro" id="IPR027417">
    <property type="entry name" value="P-loop_NTPase"/>
</dbReference>
<feature type="domain" description="YhaN AAA" evidence="1">
    <location>
        <begin position="1"/>
        <end position="58"/>
    </location>
</feature>
<accession>A0A382LBU3</accession>
<dbReference type="EMBL" id="UINC01085244">
    <property type="protein sequence ID" value="SVC32612.1"/>
    <property type="molecule type" value="Genomic_DNA"/>
</dbReference>
<gene>
    <name evidence="2" type="ORF">METZ01_LOCUS285466</name>
</gene>
<sequence length="65" mass="7427">MQIKEIQIDGFGVFSNDRVNGLASGLNVIYGPNEFGKTTLLEFIRRMMFGFPKKSQKVNQYQPIN</sequence>
<dbReference type="InterPro" id="IPR038734">
    <property type="entry name" value="YhaN_AAA"/>
</dbReference>
<dbReference type="Gene3D" id="3.40.50.300">
    <property type="entry name" value="P-loop containing nucleotide triphosphate hydrolases"/>
    <property type="match status" value="1"/>
</dbReference>
<name>A0A382LBU3_9ZZZZ</name>
<dbReference type="SUPFAM" id="SSF52540">
    <property type="entry name" value="P-loop containing nucleoside triphosphate hydrolases"/>
    <property type="match status" value="1"/>
</dbReference>
<dbReference type="PANTHER" id="PTHR41259:SF1">
    <property type="entry name" value="DOUBLE-STRAND BREAK REPAIR RAD50 ATPASE, PUTATIVE-RELATED"/>
    <property type="match status" value="1"/>
</dbReference>
<evidence type="ECO:0000259" key="1">
    <source>
        <dbReference type="Pfam" id="PF13514"/>
    </source>
</evidence>
<protein>
    <recommendedName>
        <fullName evidence="1">YhaN AAA domain-containing protein</fullName>
    </recommendedName>
</protein>
<reference evidence="2" key="1">
    <citation type="submission" date="2018-05" db="EMBL/GenBank/DDBJ databases">
        <authorList>
            <person name="Lanie J.A."/>
            <person name="Ng W.-L."/>
            <person name="Kazmierczak K.M."/>
            <person name="Andrzejewski T.M."/>
            <person name="Davidsen T.M."/>
            <person name="Wayne K.J."/>
            <person name="Tettelin H."/>
            <person name="Glass J.I."/>
            <person name="Rusch D."/>
            <person name="Podicherti R."/>
            <person name="Tsui H.-C.T."/>
            <person name="Winkler M.E."/>
        </authorList>
    </citation>
    <scope>NUCLEOTIDE SEQUENCE</scope>
</reference>
<dbReference type="PANTHER" id="PTHR41259">
    <property type="entry name" value="DOUBLE-STRAND BREAK REPAIR RAD50 ATPASE, PUTATIVE-RELATED"/>
    <property type="match status" value="1"/>
</dbReference>